<name>A0ABY3FJW9_9GAMM</name>
<sequence>MALPAPQYGDLVKFKEAISHFKDKIKLTSESYKDLQGLIHAKAFTVAGATQIEIINELYTAVDKAISDGETISDFRKRFDKIVDDHGWSYNGKRGWRTKVIYQNNKNTARAAGRWQQQERLKQRRPYLLYLTAGDSRVRPDHGKWNYILLPVDHPFWDTHYPPNGYNCRCKVVSLNARDIARMGLSVTKPEKVNKFMESFKVVDPLTGEELNKLAGIDLGWDYNPGKAWLGADIAAGKSVMTLSTDIQKLAVPQFNEAVLKSQQYYIKQVNLQAAKLALKKSVPDSQQFTLGHLPVNLLNELSRKNAPINSSAVTVSSAQIEKFLTGQLAIEQVHDLMNAVQNPNTFAYIGNQVKISYQGFMITVELGPTFNTIVAAEKV</sequence>
<evidence type="ECO:0000259" key="1">
    <source>
        <dbReference type="Pfam" id="PF04233"/>
    </source>
</evidence>
<dbReference type="Proteomes" id="UP000317938">
    <property type="component" value="Unassembled WGS sequence"/>
</dbReference>
<gene>
    <name evidence="2" type="ORF">FQP85_03010</name>
</gene>
<keyword evidence="3" id="KW-1185">Reference proteome</keyword>
<organism evidence="2 3">
    <name type="scientific">Pseudoalteromonas neustonica</name>
    <dbReference type="NCBI Taxonomy" id="1840331"/>
    <lineage>
        <taxon>Bacteria</taxon>
        <taxon>Pseudomonadati</taxon>
        <taxon>Pseudomonadota</taxon>
        <taxon>Gammaproteobacteria</taxon>
        <taxon>Alteromonadales</taxon>
        <taxon>Pseudoalteromonadaceae</taxon>
        <taxon>Pseudoalteromonas</taxon>
    </lineage>
</organism>
<evidence type="ECO:0000313" key="3">
    <source>
        <dbReference type="Proteomes" id="UP000317938"/>
    </source>
</evidence>
<dbReference type="NCBIfam" id="TIGR01641">
    <property type="entry name" value="phageSPP1_gp7"/>
    <property type="match status" value="1"/>
</dbReference>
<protein>
    <submittedName>
        <fullName evidence="2">Phage head morphogenesis protein</fullName>
    </submittedName>
</protein>
<proteinExistence type="predicted"/>
<dbReference type="Pfam" id="PF04233">
    <property type="entry name" value="Phage_Mu_F"/>
    <property type="match status" value="1"/>
</dbReference>
<reference evidence="2 3" key="1">
    <citation type="submission" date="2019-07" db="EMBL/GenBank/DDBJ databases">
        <title>Diversity of Bacteria from Kongsfjorden, Arctic.</title>
        <authorList>
            <person name="Yu Y."/>
        </authorList>
    </citation>
    <scope>NUCLEOTIDE SEQUENCE [LARGE SCALE GENOMIC DNA]</scope>
    <source>
        <strain evidence="2 3">SM1927</strain>
    </source>
</reference>
<accession>A0ABY3FJW9</accession>
<dbReference type="InterPro" id="IPR006528">
    <property type="entry name" value="Phage_head_morphogenesis_dom"/>
</dbReference>
<dbReference type="EMBL" id="VNFF01000002">
    <property type="protein sequence ID" value="TVU86059.1"/>
    <property type="molecule type" value="Genomic_DNA"/>
</dbReference>
<dbReference type="RefSeq" id="WP_145233962.1">
    <property type="nucleotide sequence ID" value="NZ_VNFF01000002.1"/>
</dbReference>
<comment type="caution">
    <text evidence="2">The sequence shown here is derived from an EMBL/GenBank/DDBJ whole genome shotgun (WGS) entry which is preliminary data.</text>
</comment>
<evidence type="ECO:0000313" key="2">
    <source>
        <dbReference type="EMBL" id="TVU86059.1"/>
    </source>
</evidence>
<feature type="domain" description="Phage head morphogenesis" evidence="1">
    <location>
        <begin position="58"/>
        <end position="172"/>
    </location>
</feature>